<organism evidence="3 4">
    <name type="scientific">Marchantia polymorpha subsp. ruderalis</name>
    <dbReference type="NCBI Taxonomy" id="1480154"/>
    <lineage>
        <taxon>Eukaryota</taxon>
        <taxon>Viridiplantae</taxon>
        <taxon>Streptophyta</taxon>
        <taxon>Embryophyta</taxon>
        <taxon>Marchantiophyta</taxon>
        <taxon>Marchantiopsida</taxon>
        <taxon>Marchantiidae</taxon>
        <taxon>Marchantiales</taxon>
        <taxon>Marchantiaceae</taxon>
        <taxon>Marchantia</taxon>
    </lineage>
</organism>
<sequence>MKIKRMELRGRIVARTDVYNEDLRRANEPMASLAEQMKKHEVELADWAKRLLDCESAKSLEVKCRVKLDVDWDQLQNQLKAITKQLESSRTRAKESQLAFHQLKEETTDNLNLGVEKCLRGFVMWKVQTLKWLKFGADKSSKNVVNAALDGTAPESSSPRAVEMSRSSE</sequence>
<feature type="compositionally biased region" description="Polar residues" evidence="2">
    <location>
        <begin position="154"/>
        <end position="169"/>
    </location>
</feature>
<gene>
    <name evidence="3" type="ORF">AXG93_3006s1000</name>
</gene>
<evidence type="ECO:0000313" key="3">
    <source>
        <dbReference type="EMBL" id="OAE27498.1"/>
    </source>
</evidence>
<name>A0A176W376_MARPO</name>
<feature type="coiled-coil region" evidence="1">
    <location>
        <begin position="30"/>
        <end position="92"/>
    </location>
</feature>
<evidence type="ECO:0000313" key="4">
    <source>
        <dbReference type="Proteomes" id="UP000077202"/>
    </source>
</evidence>
<keyword evidence="1" id="KW-0175">Coiled coil</keyword>
<dbReference type="AlphaFoldDB" id="A0A176W376"/>
<keyword evidence="4" id="KW-1185">Reference proteome</keyword>
<evidence type="ECO:0000256" key="2">
    <source>
        <dbReference type="SAM" id="MobiDB-lite"/>
    </source>
</evidence>
<dbReference type="EMBL" id="LVLJ01001894">
    <property type="protein sequence ID" value="OAE27498.1"/>
    <property type="molecule type" value="Genomic_DNA"/>
</dbReference>
<accession>A0A176W376</accession>
<dbReference type="Proteomes" id="UP000077202">
    <property type="component" value="Unassembled WGS sequence"/>
</dbReference>
<evidence type="ECO:0000256" key="1">
    <source>
        <dbReference type="SAM" id="Coils"/>
    </source>
</evidence>
<proteinExistence type="predicted"/>
<feature type="region of interest" description="Disordered" evidence="2">
    <location>
        <begin position="148"/>
        <end position="169"/>
    </location>
</feature>
<comment type="caution">
    <text evidence="3">The sequence shown here is derived from an EMBL/GenBank/DDBJ whole genome shotgun (WGS) entry which is preliminary data.</text>
</comment>
<protein>
    <submittedName>
        <fullName evidence="3">Uncharacterized protein</fullName>
    </submittedName>
</protein>
<reference evidence="3" key="1">
    <citation type="submission" date="2016-03" db="EMBL/GenBank/DDBJ databases">
        <title>Mechanisms controlling the formation of the plant cell surface in tip-growing cells are functionally conserved among land plants.</title>
        <authorList>
            <person name="Honkanen S."/>
            <person name="Jones V.A."/>
            <person name="Morieri G."/>
            <person name="Champion C."/>
            <person name="Hetherington A.J."/>
            <person name="Kelly S."/>
            <person name="Saint-Marcoux D."/>
            <person name="Proust H."/>
            <person name="Prescott H."/>
            <person name="Dolan L."/>
        </authorList>
    </citation>
    <scope>NUCLEOTIDE SEQUENCE [LARGE SCALE GENOMIC DNA]</scope>
    <source>
        <tissue evidence="3">Whole gametophyte</tissue>
    </source>
</reference>